<keyword evidence="3" id="KW-1185">Reference proteome</keyword>
<sequence>MPGHIYCRQRNSGEAEVIGGDDLFERFPPAEQPLPEVVLRRGVLLRRANVRRRRMLGGRANSGEAALVGGDNLFGRCSPAEQPLTVGRRQLRRVGCSSELALRRGGQLRGANVGRRIPFRGDIFTRLIESGTFLADDVIQYQLSIGVSWNARDNRREYWKLPIKK</sequence>
<evidence type="ECO:0000313" key="1">
    <source>
        <dbReference type="EMBL" id="SBO15738.1"/>
    </source>
</evidence>
<reference evidence="2 4" key="2">
    <citation type="submission" date="2016-10" db="EMBL/GenBank/DDBJ databases">
        <authorList>
            <person name="Varghese N."/>
            <person name="Submissions S."/>
        </authorList>
    </citation>
    <scope>NUCLEOTIDE SEQUENCE [LARGE SCALE GENOMIC DNA]</scope>
    <source>
        <strain evidence="2 4">DSM 2094</strain>
    </source>
</reference>
<proteinExistence type="predicted"/>
<gene>
    <name evidence="2" type="ORF">SAMN04488507_10483</name>
    <name evidence="1" type="ORF">TFLO_1759</name>
</gene>
<evidence type="ECO:0000313" key="4">
    <source>
        <dbReference type="Proteomes" id="UP000199686"/>
    </source>
</evidence>
<evidence type="ECO:0000313" key="3">
    <source>
        <dbReference type="Proteomes" id="UP000195947"/>
    </source>
</evidence>
<accession>A0AB38BKJ8</accession>
<dbReference type="EMBL" id="FJMZ01000019">
    <property type="protein sequence ID" value="SBO15738.1"/>
    <property type="molecule type" value="Genomic_DNA"/>
</dbReference>
<dbReference type="EMBL" id="FOQC01000048">
    <property type="protein sequence ID" value="SFI08977.1"/>
    <property type="molecule type" value="Genomic_DNA"/>
</dbReference>
<reference evidence="1 3" key="1">
    <citation type="submission" date="2016-02" db="EMBL/GenBank/DDBJ databases">
        <authorList>
            <person name="Strepis N."/>
        </authorList>
    </citation>
    <scope>NUCLEOTIDE SEQUENCE [LARGE SCALE GENOMIC DNA]</scope>
    <source>
        <strain evidence="1">Trichococcus flocculiformis</strain>
    </source>
</reference>
<evidence type="ECO:0000313" key="2">
    <source>
        <dbReference type="EMBL" id="SFI08977.1"/>
    </source>
</evidence>
<name>A0AB38BKJ8_9LACT</name>
<dbReference type="Proteomes" id="UP000195947">
    <property type="component" value="Unassembled WGS sequence"/>
</dbReference>
<comment type="caution">
    <text evidence="2">The sequence shown here is derived from an EMBL/GenBank/DDBJ whole genome shotgun (WGS) entry which is preliminary data.</text>
</comment>
<organism evidence="2 4">
    <name type="scientific">Trichococcus flocculiformis</name>
    <dbReference type="NCBI Taxonomy" id="82803"/>
    <lineage>
        <taxon>Bacteria</taxon>
        <taxon>Bacillati</taxon>
        <taxon>Bacillota</taxon>
        <taxon>Bacilli</taxon>
        <taxon>Lactobacillales</taxon>
        <taxon>Carnobacteriaceae</taxon>
        <taxon>Trichococcus</taxon>
    </lineage>
</organism>
<dbReference type="AlphaFoldDB" id="A0AB38BKJ8"/>
<dbReference type="Proteomes" id="UP000199686">
    <property type="component" value="Unassembled WGS sequence"/>
</dbReference>
<protein>
    <submittedName>
        <fullName evidence="2">Uncharacterized protein</fullName>
    </submittedName>
</protein>